<keyword evidence="6" id="KW-1015">Disulfide bond</keyword>
<evidence type="ECO:0000256" key="1">
    <source>
        <dbReference type="ARBA" id="ARBA00004613"/>
    </source>
</evidence>
<keyword evidence="15" id="KW-1185">Reference proteome</keyword>
<comment type="function">
    <text evidence="8">Growth factor that supports the survival of sensory and sympathetic peripheral neurons in culture and also supports the survival of dopaminergic neurons of the ventral mid-brain. Acts by binding to its coreceptor, GFRA3, leading to autophosphorylation and activation of the RET receptor. Strong attractant of gut hematopoietic cells thus promoting the formation Peyer's patch-like structures, a major component of the gut-associated lymphoid tissue.</text>
</comment>
<comment type="similarity">
    <text evidence="2">Belongs to the TGF-beta family. GDNF subfamily.</text>
</comment>
<evidence type="ECO:0000256" key="9">
    <source>
        <dbReference type="ARBA" id="ARBA00063068"/>
    </source>
</evidence>
<evidence type="ECO:0000256" key="12">
    <source>
        <dbReference type="SAM" id="SignalP"/>
    </source>
</evidence>
<dbReference type="AlphaFoldDB" id="A0A3P8SDA7"/>
<keyword evidence="5 11" id="KW-0339">Growth factor</keyword>
<evidence type="ECO:0000256" key="2">
    <source>
        <dbReference type="ARBA" id="ARBA00009832"/>
    </source>
</evidence>
<dbReference type="PANTHER" id="PTHR12173">
    <property type="entry name" value="GDNF SUBFAMILY OF TGF-BETA FAMILY"/>
    <property type="match status" value="1"/>
</dbReference>
<reference evidence="14 15" key="1">
    <citation type="submission" date="2018-03" db="EMBL/GenBank/DDBJ databases">
        <title>Finding Nemo's genes: A chromosome-scale reference assembly of the genome of the orange clownfish Amphiprion percula.</title>
        <authorList>
            <person name="Lehmann R."/>
        </authorList>
    </citation>
    <scope>NUCLEOTIDE SEQUENCE</scope>
</reference>
<dbReference type="PANTHER" id="PTHR12173:SF11">
    <property type="entry name" value="PERSEPHIN-LIKE"/>
    <property type="match status" value="1"/>
</dbReference>
<dbReference type="GO" id="GO:0030971">
    <property type="term" value="F:receptor tyrosine kinase binding"/>
    <property type="evidence" value="ECO:0007669"/>
    <property type="project" value="InterPro"/>
</dbReference>
<comment type="subunit">
    <text evidence="9">Homodimer; disulfide-linked. Interacts with GFRA3 coreceptor and RET: forms a 2:2:2 ternary complex composed of ARTN ligand, GFRA3 and RET receptor.</text>
</comment>
<feature type="domain" description="TGF-beta family profile" evidence="13">
    <location>
        <begin position="59"/>
        <end position="166"/>
    </location>
</feature>
<evidence type="ECO:0000256" key="8">
    <source>
        <dbReference type="ARBA" id="ARBA00058643"/>
    </source>
</evidence>
<keyword evidence="3" id="KW-0964">Secreted</keyword>
<dbReference type="GO" id="GO:0030116">
    <property type="term" value="F:glial cell-derived neurotrophic factor receptor binding"/>
    <property type="evidence" value="ECO:0007669"/>
    <property type="project" value="InterPro"/>
</dbReference>
<dbReference type="InterPro" id="IPR001839">
    <property type="entry name" value="TGF-b_C"/>
</dbReference>
<dbReference type="GO" id="GO:0005576">
    <property type="term" value="C:extracellular region"/>
    <property type="evidence" value="ECO:0007669"/>
    <property type="project" value="UniProtKB-SubCell"/>
</dbReference>
<dbReference type="Ensembl" id="ENSAPET00000010509.1">
    <property type="protein sequence ID" value="ENSAPEP00000010231.1"/>
    <property type="gene ID" value="ENSAPEG00000007353.1"/>
</dbReference>
<accession>A0A3P8SDA7</accession>
<dbReference type="Gene3D" id="2.10.90.10">
    <property type="entry name" value="Cystine-knot cytokines"/>
    <property type="match status" value="1"/>
</dbReference>
<evidence type="ECO:0000256" key="3">
    <source>
        <dbReference type="ARBA" id="ARBA00022525"/>
    </source>
</evidence>
<evidence type="ECO:0000256" key="6">
    <source>
        <dbReference type="ARBA" id="ARBA00023157"/>
    </source>
</evidence>
<organism evidence="14 15">
    <name type="scientific">Amphiprion percula</name>
    <name type="common">Orange clownfish</name>
    <name type="synonym">Lutjanus percula</name>
    <dbReference type="NCBI Taxonomy" id="161767"/>
    <lineage>
        <taxon>Eukaryota</taxon>
        <taxon>Metazoa</taxon>
        <taxon>Chordata</taxon>
        <taxon>Craniata</taxon>
        <taxon>Vertebrata</taxon>
        <taxon>Euteleostomi</taxon>
        <taxon>Actinopterygii</taxon>
        <taxon>Neopterygii</taxon>
        <taxon>Teleostei</taxon>
        <taxon>Neoteleostei</taxon>
        <taxon>Acanthomorphata</taxon>
        <taxon>Ovalentaria</taxon>
        <taxon>Pomacentridae</taxon>
        <taxon>Amphiprion</taxon>
    </lineage>
</organism>
<dbReference type="Pfam" id="PF00019">
    <property type="entry name" value="TGF_beta"/>
    <property type="match status" value="1"/>
</dbReference>
<proteinExistence type="inferred from homology"/>
<dbReference type="Proteomes" id="UP000265080">
    <property type="component" value="Chromosome 3"/>
</dbReference>
<dbReference type="CDD" id="cd19382">
    <property type="entry name" value="TGF_beta_Persephin"/>
    <property type="match status" value="1"/>
</dbReference>
<evidence type="ECO:0000256" key="7">
    <source>
        <dbReference type="ARBA" id="ARBA00023180"/>
    </source>
</evidence>
<feature type="signal peptide" evidence="12">
    <location>
        <begin position="1"/>
        <end position="19"/>
    </location>
</feature>
<evidence type="ECO:0000313" key="15">
    <source>
        <dbReference type="Proteomes" id="UP000265080"/>
    </source>
</evidence>
<reference evidence="14" key="2">
    <citation type="submission" date="2025-08" db="UniProtKB">
        <authorList>
            <consortium name="Ensembl"/>
        </authorList>
    </citation>
    <scope>IDENTIFICATION</scope>
</reference>
<keyword evidence="7" id="KW-0325">Glycoprotein</keyword>
<evidence type="ECO:0000259" key="13">
    <source>
        <dbReference type="PROSITE" id="PS51362"/>
    </source>
</evidence>
<dbReference type="PROSITE" id="PS51362">
    <property type="entry name" value="TGF_BETA_2"/>
    <property type="match status" value="1"/>
</dbReference>
<dbReference type="OMA" id="WHNAPCC"/>
<feature type="chain" id="PRO_5018147180" description="Artemin" evidence="12">
    <location>
        <begin position="20"/>
        <end position="167"/>
    </location>
</feature>
<dbReference type="GO" id="GO:0007399">
    <property type="term" value="P:nervous system development"/>
    <property type="evidence" value="ECO:0007669"/>
    <property type="project" value="UniProtKB-ARBA"/>
</dbReference>
<dbReference type="FunFam" id="2.10.90.10:FF:000032">
    <property type="entry name" value="Artemin"/>
    <property type="match status" value="1"/>
</dbReference>
<dbReference type="STRING" id="161767.ENSAPEP00000010231"/>
<dbReference type="SUPFAM" id="SSF57501">
    <property type="entry name" value="Cystine-knot cytokines"/>
    <property type="match status" value="1"/>
</dbReference>
<keyword evidence="4 12" id="KW-0732">Signal</keyword>
<comment type="subcellular location">
    <subcellularLocation>
        <location evidence="1">Secreted</location>
    </subcellularLocation>
</comment>
<evidence type="ECO:0000256" key="11">
    <source>
        <dbReference type="RuleBase" id="RU000354"/>
    </source>
</evidence>
<evidence type="ECO:0000313" key="14">
    <source>
        <dbReference type="Ensembl" id="ENSAPEP00000010231.1"/>
    </source>
</evidence>
<evidence type="ECO:0000256" key="10">
    <source>
        <dbReference type="ARBA" id="ARBA00074181"/>
    </source>
</evidence>
<protein>
    <recommendedName>
        <fullName evidence="10">Artemin</fullName>
    </recommendedName>
</protein>
<sequence length="167" mass="18518">MRSLLKLVVILFCVQRGEGHWLRSLIEDQRSRYPAVEDSQTETSGGGSSISPIVPIPVRSRRSTLDSQCGLRSILLQVRDLGLGYDSDETVLFKYCSGTCPHVRSNHDLTLTNLMLSGVLSHPAPGQLWHNSPCCRPTHHEDMAFLDNLHRWHKVEKLSAAGCGCVG</sequence>
<dbReference type="InterPro" id="IPR029034">
    <property type="entry name" value="Cystine-knot_cytokine"/>
</dbReference>
<dbReference type="InterPro" id="IPR043401">
    <property type="entry name" value="GDNF_fam"/>
</dbReference>
<evidence type="ECO:0000256" key="4">
    <source>
        <dbReference type="ARBA" id="ARBA00022729"/>
    </source>
</evidence>
<dbReference type="GO" id="GO:0008083">
    <property type="term" value="F:growth factor activity"/>
    <property type="evidence" value="ECO:0007669"/>
    <property type="project" value="UniProtKB-KW"/>
</dbReference>
<name>A0A3P8SDA7_AMPPE</name>
<evidence type="ECO:0000256" key="5">
    <source>
        <dbReference type="ARBA" id="ARBA00023030"/>
    </source>
</evidence>
<reference evidence="14" key="3">
    <citation type="submission" date="2025-09" db="UniProtKB">
        <authorList>
            <consortium name="Ensembl"/>
        </authorList>
    </citation>
    <scope>IDENTIFICATION</scope>
</reference>
<dbReference type="GeneTree" id="ENSGT00950000182993"/>